<dbReference type="SUPFAM" id="SSF103506">
    <property type="entry name" value="Mitochondrial carrier"/>
    <property type="match status" value="1"/>
</dbReference>
<dbReference type="SMART" id="SM00100">
    <property type="entry name" value="cNMP"/>
    <property type="match status" value="2"/>
</dbReference>
<dbReference type="PRINTS" id="PR00926">
    <property type="entry name" value="MITOCARRIER"/>
</dbReference>
<evidence type="ECO:0000256" key="3">
    <source>
        <dbReference type="ARBA" id="ARBA00022692"/>
    </source>
</evidence>
<evidence type="ECO:0000256" key="6">
    <source>
        <dbReference type="PROSITE-ProRule" id="PRU00282"/>
    </source>
</evidence>
<dbReference type="GO" id="GO:0055085">
    <property type="term" value="P:transmembrane transport"/>
    <property type="evidence" value="ECO:0007669"/>
    <property type="project" value="InterPro"/>
</dbReference>
<dbReference type="GO" id="GO:0016020">
    <property type="term" value="C:membrane"/>
    <property type="evidence" value="ECO:0007669"/>
    <property type="project" value="UniProtKB-SubCell"/>
</dbReference>
<comment type="caution">
    <text evidence="10">The sequence shown here is derived from an EMBL/GenBank/DDBJ whole genome shotgun (WGS) entry which is preliminary data.</text>
</comment>
<dbReference type="InterPro" id="IPR014710">
    <property type="entry name" value="RmlC-like_jellyroll"/>
</dbReference>
<dbReference type="Gene3D" id="1.50.40.10">
    <property type="entry name" value="Mitochondrial carrier domain"/>
    <property type="match status" value="1"/>
</dbReference>
<feature type="coiled-coil region" evidence="7">
    <location>
        <begin position="151"/>
        <end position="210"/>
    </location>
</feature>
<evidence type="ECO:0000256" key="1">
    <source>
        <dbReference type="ARBA" id="ARBA00004141"/>
    </source>
</evidence>
<evidence type="ECO:0000313" key="10">
    <source>
        <dbReference type="EMBL" id="KAF0745702.1"/>
    </source>
</evidence>
<dbReference type="SUPFAM" id="SSF51206">
    <property type="entry name" value="cAMP-binding domain-like"/>
    <property type="match status" value="2"/>
</dbReference>
<dbReference type="InterPro" id="IPR018490">
    <property type="entry name" value="cNMP-bd_dom_sf"/>
</dbReference>
<keyword evidence="5 6" id="KW-0472">Membrane</keyword>
<name>A0A6G0XYK2_9STRA</name>
<dbReference type="SUPFAM" id="SSF54001">
    <property type="entry name" value="Cysteine proteinases"/>
    <property type="match status" value="1"/>
</dbReference>
<evidence type="ECO:0000259" key="9">
    <source>
        <dbReference type="PROSITE" id="PS50042"/>
    </source>
</evidence>
<evidence type="ECO:0000256" key="2">
    <source>
        <dbReference type="ARBA" id="ARBA00022448"/>
    </source>
</evidence>
<reference evidence="10 11" key="1">
    <citation type="submission" date="2019-07" db="EMBL/GenBank/DDBJ databases">
        <title>Genomics analysis of Aphanomyces spp. identifies a new class of oomycete effector associated with host adaptation.</title>
        <authorList>
            <person name="Gaulin E."/>
        </authorList>
    </citation>
    <scope>NUCLEOTIDE SEQUENCE [LARGE SCALE GENOMIC DNA]</scope>
    <source>
        <strain evidence="10 11">ATCC 201684</strain>
    </source>
</reference>
<evidence type="ECO:0000256" key="5">
    <source>
        <dbReference type="ARBA" id="ARBA00023136"/>
    </source>
</evidence>
<dbReference type="Gene3D" id="3.90.1720.10">
    <property type="entry name" value="endopeptidase domain like (from Nostoc punctiforme)"/>
    <property type="match status" value="1"/>
</dbReference>
<sequence>MSPRADSELDDEVELAKMLEELQLDTGDVVLFDRKCNLMSVYGAVICHGAKLVGQTRWDHNGVIYKTDDGKLMFLEAAMTGVKLRPLIDRIRHSRSFEVRIQKVEVNRTPEFRRRALEFIQRVIAQDIPYEDRVQVLINAGASFVPSRVAREQFYNEIVELKRRMKTIEDDFRQRTQMTPFEQNTLRSELQSLRERHDALVDELDKTERSIFENQATKAEPTRYFCSQLVAALYQHVGLLLPYPAANSYRPHNFSETSDYIKLQNASWLPQISLREHIEATRARLQDATNEAAPTPEVEDKIVKTLKRHALFHACSDAELRNVVKSFRRKTFEPGQVVFYQGMAGDFFYVIDSGTVDVLVNYDAYVTEQPKNSIASSLRRNVSASFDDAVAANTFVHVATNGPGYAFGDSALMYGTPRRATVKCSKPMTAYALDKETFASVVAAHPAAIQSLSERKFLLQTLATHPLFANVSEQAQAAAVRQCFSLQFKPGDVVLEQGNFGDYFYVVEKGTCAITRHHKDGKEFLDRVVGRGDAFGEAALLYNSRRGASVHALDECKIWCMDRSILLSTTRSGSTALLDIFNKVASMHEDGESFLTKDDVVHLLDDEKNEGGVLQTAQTLLFPDTLSKINFSQFAHFHMCLEAYSSRPFNPLLAEAMYRTLVHRQGLTSDSLLSPAETREVQMFFGKDKPTDLITYHDCVAACQAWVESPGKTPQGIANLLTGLHGDLKILEQKWKHTAFDSATKVLPSGLSSEAPVPFRSLFSFQDVLAAIFSGMFARTATAPLERLKLARQVELLPSSLNMLRSLQQMAGVGGVKSLFAGNFVHCIKIIPSFPLKLVACDAFRQHFHALGFNAEIKNALAGGCAGVAVQAVLYPLDVVRGRMALQEVVAPRRIYPSVASCVQNMYAREGLGAFYRGFTAGIIGVFPYIGINFAMYEFLRPWLVVQHRFDGDHAAGQIACAMGASVTAQVATFPLDVIRRKMQMQGDWLAPHVWPRYSSTWDCMTQTYRDAKMAGFYRGLAPNVAKALPSSVLAFMAYEAFRQGE</sequence>
<feature type="domain" description="Cyclic nucleotide-binding" evidence="9">
    <location>
        <begin position="311"/>
        <end position="442"/>
    </location>
</feature>
<evidence type="ECO:0000256" key="8">
    <source>
        <dbReference type="SAM" id="Phobius"/>
    </source>
</evidence>
<protein>
    <recommendedName>
        <fullName evidence="9">Cyclic nucleotide-binding domain-containing protein</fullName>
    </recommendedName>
</protein>
<proteinExistence type="predicted"/>
<keyword evidence="11" id="KW-1185">Reference proteome</keyword>
<dbReference type="Pfam" id="PF00153">
    <property type="entry name" value="Mito_carr"/>
    <property type="match status" value="3"/>
</dbReference>
<dbReference type="Gene3D" id="2.60.120.10">
    <property type="entry name" value="Jelly Rolls"/>
    <property type="match status" value="2"/>
</dbReference>
<keyword evidence="2" id="KW-0813">Transport</keyword>
<feature type="domain" description="Cyclic nucleotide-binding" evidence="9">
    <location>
        <begin position="467"/>
        <end position="563"/>
    </location>
</feature>
<accession>A0A6G0XYK2</accession>
<dbReference type="PROSITE" id="PS50042">
    <property type="entry name" value="CNMP_BINDING_3"/>
    <property type="match status" value="2"/>
</dbReference>
<feature type="transmembrane region" description="Helical" evidence="8">
    <location>
        <begin position="914"/>
        <end position="935"/>
    </location>
</feature>
<dbReference type="AlphaFoldDB" id="A0A6G0XYK2"/>
<dbReference type="Pfam" id="PF00027">
    <property type="entry name" value="cNMP_binding"/>
    <property type="match status" value="1"/>
</dbReference>
<dbReference type="InterPro" id="IPR000595">
    <property type="entry name" value="cNMP-bd_dom"/>
</dbReference>
<comment type="subcellular location">
    <subcellularLocation>
        <location evidence="1">Membrane</location>
        <topology evidence="1">Multi-pass membrane protein</topology>
    </subcellularLocation>
</comment>
<dbReference type="InterPro" id="IPR038765">
    <property type="entry name" value="Papain-like_cys_pep_sf"/>
</dbReference>
<keyword evidence="3 6" id="KW-0812">Transmembrane</keyword>
<evidence type="ECO:0000256" key="4">
    <source>
        <dbReference type="ARBA" id="ARBA00022737"/>
    </source>
</evidence>
<evidence type="ECO:0000313" key="11">
    <source>
        <dbReference type="Proteomes" id="UP000481153"/>
    </source>
</evidence>
<dbReference type="InterPro" id="IPR002067">
    <property type="entry name" value="MCP"/>
</dbReference>
<dbReference type="InterPro" id="IPR023395">
    <property type="entry name" value="MCP_dom_sf"/>
</dbReference>
<dbReference type="PROSITE" id="PS50920">
    <property type="entry name" value="SOLCAR"/>
    <property type="match status" value="3"/>
</dbReference>
<evidence type="ECO:0000256" key="7">
    <source>
        <dbReference type="SAM" id="Coils"/>
    </source>
</evidence>
<dbReference type="InterPro" id="IPR018108">
    <property type="entry name" value="MCP_transmembrane"/>
</dbReference>
<keyword evidence="7" id="KW-0175">Coiled coil</keyword>
<feature type="repeat" description="Solcar" evidence="6">
    <location>
        <begin position="762"/>
        <end position="847"/>
    </location>
</feature>
<keyword evidence="8" id="KW-1133">Transmembrane helix</keyword>
<dbReference type="EMBL" id="VJMJ01000001">
    <property type="protein sequence ID" value="KAF0745702.1"/>
    <property type="molecule type" value="Genomic_DNA"/>
</dbReference>
<dbReference type="Proteomes" id="UP000481153">
    <property type="component" value="Unassembled WGS sequence"/>
</dbReference>
<organism evidence="10 11">
    <name type="scientific">Aphanomyces euteiches</name>
    <dbReference type="NCBI Taxonomy" id="100861"/>
    <lineage>
        <taxon>Eukaryota</taxon>
        <taxon>Sar</taxon>
        <taxon>Stramenopiles</taxon>
        <taxon>Oomycota</taxon>
        <taxon>Saprolegniomycetes</taxon>
        <taxon>Saprolegniales</taxon>
        <taxon>Verrucalvaceae</taxon>
        <taxon>Aphanomyces</taxon>
    </lineage>
</organism>
<dbReference type="VEuPathDB" id="FungiDB:AeMF1_011180"/>
<feature type="repeat" description="Solcar" evidence="6">
    <location>
        <begin position="953"/>
        <end position="1045"/>
    </location>
</feature>
<dbReference type="PANTHER" id="PTHR24089">
    <property type="entry name" value="SOLUTE CARRIER FAMILY 25"/>
    <property type="match status" value="1"/>
</dbReference>
<dbReference type="CDD" id="cd00038">
    <property type="entry name" value="CAP_ED"/>
    <property type="match status" value="2"/>
</dbReference>
<feature type="repeat" description="Solcar" evidence="6">
    <location>
        <begin position="854"/>
        <end position="943"/>
    </location>
</feature>
<keyword evidence="4" id="KW-0677">Repeat</keyword>
<gene>
    <name evidence="10" type="ORF">Ae201684_000152</name>
</gene>